<sequence length="622" mass="70549">MKKSLCISVFLLLLIGCTEVPQSPPASTTTVAESQQLTESEKLNQWFDVKYEELLAFSPLTLTRLGRKELYDQIDDMSEQGEAAKLAWMAASVEELKSQFDYSKLDDDAKISYDLWFYQYEQARLIDAYSRHRYLLTQMWGMQSYLPTLMINYHKVSDAADIEAYISRLSGIGRAIEQLTSRVAIHADEGVKAPYFAYEGVIKQSKSIISGRPFEPASEADSSLLVDIKRKIGSLIDTQQLDKVQADKFIKAAEQKLLSDVLPAYSALIHQFEDDLSNLDTVAKGVWALPNGNSYYNTMLKMHTTTDLTADEIHQLGLQEVTRLRQEMENIKQKEGFNGTLQAFFSYIKSDTSDERFYYPNTDEGRQGYINDATAFIEDIEAKLPEFFGILPKAKLVVKRVESFREQPGAPQHYFAGSTDGTTPGVYYAHLIDMKSMPKNEMEAIAYHEGIPGHHMQVSIAQELQGVPKFRTTFFVTAYTEGWGLYAESLAKEMGGYQNPMSDFGRLVTEIWRAIRLVVDTGIHSKGWTEEQAIQYFKDNSPISNGQIKAEVQRYFVWPGQATAYKIGMLKIQEQRKKAETALGDEFDIREFHDLVLGNGEVPLTILERIVDDWIASKMANI</sequence>
<dbReference type="OrthoDB" id="9769898at2"/>
<evidence type="ECO:0000313" key="3">
    <source>
        <dbReference type="Proteomes" id="UP000176037"/>
    </source>
</evidence>
<feature type="chain" id="PRO_5009214047" description="DUF885 domain-containing protein" evidence="1">
    <location>
        <begin position="23"/>
        <end position="622"/>
    </location>
</feature>
<reference evidence="2 3" key="1">
    <citation type="submission" date="2016-09" db="EMBL/GenBank/DDBJ databases">
        <title>Alteromonas lipolytica, a new species isolated from sea water.</title>
        <authorList>
            <person name="Wu Y.-H."/>
            <person name="Cheng H."/>
            <person name="Xu X.-W."/>
        </authorList>
    </citation>
    <scope>NUCLEOTIDE SEQUENCE [LARGE SCALE GENOMIC DNA]</scope>
    <source>
        <strain evidence="2 3">JW12</strain>
    </source>
</reference>
<dbReference type="PANTHER" id="PTHR33361">
    <property type="entry name" value="GLR0591 PROTEIN"/>
    <property type="match status" value="1"/>
</dbReference>
<proteinExistence type="predicted"/>
<dbReference type="Pfam" id="PF05960">
    <property type="entry name" value="DUF885"/>
    <property type="match status" value="1"/>
</dbReference>
<dbReference type="Proteomes" id="UP000176037">
    <property type="component" value="Unassembled WGS sequence"/>
</dbReference>
<dbReference type="AlphaFoldDB" id="A0A1E8FD87"/>
<keyword evidence="1" id="KW-0732">Signal</keyword>
<feature type="signal peptide" evidence="1">
    <location>
        <begin position="1"/>
        <end position="22"/>
    </location>
</feature>
<dbReference type="RefSeq" id="WP_070176821.1">
    <property type="nucleotide sequence ID" value="NZ_BMJR01000003.1"/>
</dbReference>
<dbReference type="EMBL" id="MJIC01000014">
    <property type="protein sequence ID" value="OFI33894.1"/>
    <property type="molecule type" value="Genomic_DNA"/>
</dbReference>
<comment type="caution">
    <text evidence="2">The sequence shown here is derived from an EMBL/GenBank/DDBJ whole genome shotgun (WGS) entry which is preliminary data.</text>
</comment>
<dbReference type="InterPro" id="IPR010281">
    <property type="entry name" value="DUF885"/>
</dbReference>
<gene>
    <name evidence="2" type="ORF">BFC17_20225</name>
</gene>
<accession>A0A1E8FD87</accession>
<protein>
    <recommendedName>
        <fullName evidence="4">DUF885 domain-containing protein</fullName>
    </recommendedName>
</protein>
<keyword evidence="3" id="KW-1185">Reference proteome</keyword>
<evidence type="ECO:0000313" key="2">
    <source>
        <dbReference type="EMBL" id="OFI33894.1"/>
    </source>
</evidence>
<evidence type="ECO:0008006" key="4">
    <source>
        <dbReference type="Google" id="ProtNLM"/>
    </source>
</evidence>
<dbReference type="PROSITE" id="PS51257">
    <property type="entry name" value="PROKAR_LIPOPROTEIN"/>
    <property type="match status" value="1"/>
</dbReference>
<name>A0A1E8FD87_9ALTE</name>
<organism evidence="2 3">
    <name type="scientific">Alteromonas lipolytica</name>
    <dbReference type="NCBI Taxonomy" id="1856405"/>
    <lineage>
        <taxon>Bacteria</taxon>
        <taxon>Pseudomonadati</taxon>
        <taxon>Pseudomonadota</taxon>
        <taxon>Gammaproteobacteria</taxon>
        <taxon>Alteromonadales</taxon>
        <taxon>Alteromonadaceae</taxon>
        <taxon>Alteromonas/Salinimonas group</taxon>
        <taxon>Alteromonas</taxon>
    </lineage>
</organism>
<evidence type="ECO:0000256" key="1">
    <source>
        <dbReference type="SAM" id="SignalP"/>
    </source>
</evidence>
<dbReference type="PANTHER" id="PTHR33361:SF16">
    <property type="entry name" value="DUF885 DOMAIN-CONTAINING PROTEIN"/>
    <property type="match status" value="1"/>
</dbReference>
<dbReference type="STRING" id="1856405.BFC17_20225"/>